<dbReference type="EMBL" id="CP139965">
    <property type="protein sequence ID" value="WQD78946.1"/>
    <property type="molecule type" value="Genomic_DNA"/>
</dbReference>
<gene>
    <name evidence="2" type="ORF">U0042_04355</name>
</gene>
<dbReference type="Gene3D" id="3.30.450.180">
    <property type="match status" value="1"/>
</dbReference>
<organism evidence="2 3">
    <name type="scientific">Paraburkholderia kururiensis</name>
    <dbReference type="NCBI Taxonomy" id="984307"/>
    <lineage>
        <taxon>Bacteria</taxon>
        <taxon>Pseudomonadati</taxon>
        <taxon>Pseudomonadota</taxon>
        <taxon>Betaproteobacteria</taxon>
        <taxon>Burkholderiales</taxon>
        <taxon>Burkholderiaceae</taxon>
        <taxon>Paraburkholderia</taxon>
    </lineage>
</organism>
<dbReference type="InterPro" id="IPR010982">
    <property type="entry name" value="Lambda_DNA-bd_dom_sf"/>
</dbReference>
<dbReference type="InterPro" id="IPR001387">
    <property type="entry name" value="Cro/C1-type_HTH"/>
</dbReference>
<evidence type="ECO:0000259" key="1">
    <source>
        <dbReference type="SMART" id="SM00530"/>
    </source>
</evidence>
<protein>
    <submittedName>
        <fullName evidence="2">Helix-turn-helix transcriptional regulator</fullName>
    </submittedName>
</protein>
<dbReference type="SUPFAM" id="SSF47413">
    <property type="entry name" value="lambda repressor-like DNA-binding domains"/>
    <property type="match status" value="1"/>
</dbReference>
<dbReference type="PANTHER" id="PTHR35010">
    <property type="entry name" value="BLL4672 PROTEIN-RELATED"/>
    <property type="match status" value="1"/>
</dbReference>
<accession>A0ABZ0WNV2</accession>
<dbReference type="InterPro" id="IPR041413">
    <property type="entry name" value="MLTR_LBD"/>
</dbReference>
<keyword evidence="3" id="KW-1185">Reference proteome</keyword>
<dbReference type="Pfam" id="PF17765">
    <property type="entry name" value="MLTR_LBD"/>
    <property type="match status" value="1"/>
</dbReference>
<dbReference type="SMART" id="SM00530">
    <property type="entry name" value="HTH_XRE"/>
    <property type="match status" value="1"/>
</dbReference>
<proteinExistence type="predicted"/>
<dbReference type="CDD" id="cd00093">
    <property type="entry name" value="HTH_XRE"/>
    <property type="match status" value="1"/>
</dbReference>
<reference evidence="2 3" key="1">
    <citation type="submission" date="2023-12" db="EMBL/GenBank/DDBJ databases">
        <title>Genome sequencing and assembly of bacterial species from a model synthetic community.</title>
        <authorList>
            <person name="Hogle S.L."/>
        </authorList>
    </citation>
    <scope>NUCLEOTIDE SEQUENCE [LARGE SCALE GENOMIC DNA]</scope>
    <source>
        <strain evidence="2 3">HAMBI 2494</strain>
    </source>
</reference>
<sequence length="295" mass="33442">MNATPELFLADAPDESDVVDTNRLQQLAGFLRARRESLDPARLGLPRIGRRRTPGLRREEVAQLAGIGITWYTKLEQGRPIRVSAKVLDAVAAALQCSETETRHLFTLAGVTRPSTVATKPSCERLSEAWQRLLDQMNPFPAVIQSARFDIIGFNAGYCRLVGIDLATIPPEDRNCLYLALTHPTWRACLGDCEEALDRMVALFRAAMAEHMQDPAWERQLQRYMNVSAEFRRLWPRHQVVGIENHVKRFRHASVGAYSMQQTNWWSAAQNGVRLLVYMPADEESETLWRQLSAS</sequence>
<feature type="domain" description="HTH cro/C1-type" evidence="1">
    <location>
        <begin position="30"/>
        <end position="102"/>
    </location>
</feature>
<dbReference type="Pfam" id="PF13560">
    <property type="entry name" value="HTH_31"/>
    <property type="match status" value="1"/>
</dbReference>
<name>A0ABZ0WNV2_9BURK</name>
<dbReference type="Gene3D" id="1.10.260.40">
    <property type="entry name" value="lambda repressor-like DNA-binding domains"/>
    <property type="match status" value="1"/>
</dbReference>
<dbReference type="PANTHER" id="PTHR35010:SF2">
    <property type="entry name" value="BLL4672 PROTEIN"/>
    <property type="match status" value="1"/>
</dbReference>
<dbReference type="RefSeq" id="WP_114815386.1">
    <property type="nucleotide sequence ID" value="NZ_CP139965.1"/>
</dbReference>
<dbReference type="Proteomes" id="UP001325479">
    <property type="component" value="Chromosome"/>
</dbReference>
<evidence type="ECO:0000313" key="2">
    <source>
        <dbReference type="EMBL" id="WQD78946.1"/>
    </source>
</evidence>
<evidence type="ECO:0000313" key="3">
    <source>
        <dbReference type="Proteomes" id="UP001325479"/>
    </source>
</evidence>